<evidence type="ECO:0000256" key="8">
    <source>
        <dbReference type="ARBA" id="ARBA00023306"/>
    </source>
</evidence>
<evidence type="ECO:0000256" key="3">
    <source>
        <dbReference type="ARBA" id="ARBA00022618"/>
    </source>
</evidence>
<evidence type="ECO:0000256" key="5">
    <source>
        <dbReference type="ARBA" id="ARBA00022840"/>
    </source>
</evidence>
<dbReference type="Gene3D" id="3.40.1390.10">
    <property type="entry name" value="MurE/MurF, N-terminal domain"/>
    <property type="match status" value="1"/>
</dbReference>
<dbReference type="Gene3D" id="3.40.1190.10">
    <property type="entry name" value="Mur-like, catalytic domain"/>
    <property type="match status" value="1"/>
</dbReference>
<dbReference type="InterPro" id="IPR000713">
    <property type="entry name" value="Mur_ligase_N"/>
</dbReference>
<proteinExistence type="inferred from homology"/>
<evidence type="ECO:0000259" key="13">
    <source>
        <dbReference type="Pfam" id="PF01225"/>
    </source>
</evidence>
<comment type="similarity">
    <text evidence="10">Belongs to the MurCDEF family. MurF subfamily.</text>
</comment>
<keyword evidence="5 10" id="KW-0067">ATP-binding</keyword>
<dbReference type="PANTHER" id="PTHR43024:SF1">
    <property type="entry name" value="UDP-N-ACETYLMURAMOYL-TRIPEPTIDE--D-ALANYL-D-ALANINE LIGASE"/>
    <property type="match status" value="1"/>
</dbReference>
<evidence type="ECO:0000259" key="15">
    <source>
        <dbReference type="Pfam" id="PF08245"/>
    </source>
</evidence>
<comment type="function">
    <text evidence="10 11">Involved in cell wall formation. Catalyzes the final step in the synthesis of UDP-N-acetylmuramoyl-pentapeptide, the precursor of murein.</text>
</comment>
<dbReference type="InterPro" id="IPR036615">
    <property type="entry name" value="Mur_ligase_C_dom_sf"/>
</dbReference>
<gene>
    <name evidence="10" type="primary">murF</name>
    <name evidence="16" type="ORF">G6N77_06520</name>
</gene>
<keyword evidence="7 10" id="KW-0573">Peptidoglycan synthesis</keyword>
<dbReference type="PANTHER" id="PTHR43024">
    <property type="entry name" value="UDP-N-ACETYLMURAMOYL-TRIPEPTIDE--D-ALANYL-D-ALANINE LIGASE"/>
    <property type="match status" value="1"/>
</dbReference>
<evidence type="ECO:0000256" key="2">
    <source>
        <dbReference type="ARBA" id="ARBA00022598"/>
    </source>
</evidence>
<feature type="domain" description="Mur ligase N-terminal catalytic" evidence="13">
    <location>
        <begin position="29"/>
        <end position="87"/>
    </location>
</feature>
<comment type="catalytic activity">
    <reaction evidence="10 11">
        <text>D-alanyl-D-alanine + UDP-N-acetyl-alpha-D-muramoyl-L-alanyl-gamma-D-glutamyl-meso-2,6-diaminopimelate + ATP = UDP-N-acetyl-alpha-D-muramoyl-L-alanyl-gamma-D-glutamyl-meso-2,6-diaminopimeloyl-D-alanyl-D-alanine + ADP + phosphate + H(+)</text>
        <dbReference type="Rhea" id="RHEA:28374"/>
        <dbReference type="ChEBI" id="CHEBI:15378"/>
        <dbReference type="ChEBI" id="CHEBI:30616"/>
        <dbReference type="ChEBI" id="CHEBI:43474"/>
        <dbReference type="ChEBI" id="CHEBI:57822"/>
        <dbReference type="ChEBI" id="CHEBI:61386"/>
        <dbReference type="ChEBI" id="CHEBI:83905"/>
        <dbReference type="ChEBI" id="CHEBI:456216"/>
        <dbReference type="EC" id="6.3.2.10"/>
    </reaction>
</comment>
<keyword evidence="4 10" id="KW-0547">Nucleotide-binding</keyword>
<accession>A0ABX0DBA1</accession>
<evidence type="ECO:0000313" key="16">
    <source>
        <dbReference type="EMBL" id="NGN83115.1"/>
    </source>
</evidence>
<evidence type="ECO:0000256" key="9">
    <source>
        <dbReference type="ARBA" id="ARBA00023316"/>
    </source>
</evidence>
<dbReference type="EC" id="6.3.2.10" evidence="10 11"/>
<comment type="subcellular location">
    <subcellularLocation>
        <location evidence="10 11">Cytoplasm</location>
    </subcellularLocation>
</comment>
<comment type="pathway">
    <text evidence="10 11">Cell wall biogenesis; peptidoglycan biosynthesis.</text>
</comment>
<dbReference type="InterPro" id="IPR005863">
    <property type="entry name" value="UDP-N-AcMur_synth"/>
</dbReference>
<keyword evidence="9 10" id="KW-0961">Cell wall biogenesis/degradation</keyword>
<feature type="binding site" evidence="10">
    <location>
        <begin position="119"/>
        <end position="125"/>
    </location>
    <ligand>
        <name>ATP</name>
        <dbReference type="ChEBI" id="CHEBI:30616"/>
    </ligand>
</feature>
<evidence type="ECO:0000313" key="17">
    <source>
        <dbReference type="Proteomes" id="UP000479226"/>
    </source>
</evidence>
<keyword evidence="8 10" id="KW-0131">Cell cycle</keyword>
<feature type="domain" description="Mur ligase central" evidence="15">
    <location>
        <begin position="117"/>
        <end position="314"/>
    </location>
</feature>
<keyword evidence="6 10" id="KW-0133">Cell shape</keyword>
<keyword evidence="17" id="KW-1185">Reference proteome</keyword>
<dbReference type="SUPFAM" id="SSF53244">
    <property type="entry name" value="MurD-like peptide ligases, peptide-binding domain"/>
    <property type="match status" value="1"/>
</dbReference>
<dbReference type="EMBL" id="JAAKZI010000008">
    <property type="protein sequence ID" value="NGN83115.1"/>
    <property type="molecule type" value="Genomic_DNA"/>
</dbReference>
<name>A0ABX0DBA1_9MICC</name>
<reference evidence="16 17" key="1">
    <citation type="submission" date="2020-02" db="EMBL/GenBank/DDBJ databases">
        <title>Genome sequence of the type strain DSM 27180 of Arthrobacter silviterrae.</title>
        <authorList>
            <person name="Gao J."/>
            <person name="Sun J."/>
        </authorList>
    </citation>
    <scope>NUCLEOTIDE SEQUENCE [LARGE SCALE GENOMIC DNA]</scope>
    <source>
        <strain evidence="16 17">DSM 27180</strain>
    </source>
</reference>
<evidence type="ECO:0000256" key="4">
    <source>
        <dbReference type="ARBA" id="ARBA00022741"/>
    </source>
</evidence>
<dbReference type="HAMAP" id="MF_02019">
    <property type="entry name" value="MurF"/>
    <property type="match status" value="1"/>
</dbReference>
<dbReference type="InterPro" id="IPR035911">
    <property type="entry name" value="MurE/MurF_N"/>
</dbReference>
<feature type="compositionally biased region" description="Polar residues" evidence="12">
    <location>
        <begin position="499"/>
        <end position="514"/>
    </location>
</feature>
<dbReference type="InterPro" id="IPR004101">
    <property type="entry name" value="Mur_ligase_C"/>
</dbReference>
<evidence type="ECO:0000256" key="6">
    <source>
        <dbReference type="ARBA" id="ARBA00022960"/>
    </source>
</evidence>
<comment type="caution">
    <text evidence="16">The sequence shown here is derived from an EMBL/GenBank/DDBJ whole genome shotgun (WGS) entry which is preliminary data.</text>
</comment>
<keyword evidence="2 10" id="KW-0436">Ligase</keyword>
<protein>
    <recommendedName>
        <fullName evidence="10 11">UDP-N-acetylmuramoyl-tripeptide--D-alanyl-D-alanine ligase</fullName>
        <ecNumber evidence="10 11">6.3.2.10</ecNumber>
    </recommendedName>
    <alternativeName>
        <fullName evidence="10">D-alanyl-D-alanine-adding enzyme</fullName>
    </alternativeName>
</protein>
<evidence type="ECO:0000256" key="10">
    <source>
        <dbReference type="HAMAP-Rule" id="MF_02019"/>
    </source>
</evidence>
<keyword evidence="1 10" id="KW-0963">Cytoplasm</keyword>
<dbReference type="Gene3D" id="3.90.190.20">
    <property type="entry name" value="Mur ligase, C-terminal domain"/>
    <property type="match status" value="1"/>
</dbReference>
<dbReference type="SUPFAM" id="SSF63418">
    <property type="entry name" value="MurE/MurF N-terminal domain"/>
    <property type="match status" value="1"/>
</dbReference>
<evidence type="ECO:0000259" key="14">
    <source>
        <dbReference type="Pfam" id="PF02875"/>
    </source>
</evidence>
<dbReference type="NCBIfam" id="TIGR01143">
    <property type="entry name" value="murF"/>
    <property type="match status" value="1"/>
</dbReference>
<sequence>MIEFSAAEIADYTNGRLSAGTDPNCRIDVALITTDSREASPGSMYVAKAGEHADGHDFIAAAFTAGAVLALSEREVPRAGGSFPAVIVADAVASMGLLAAEVVRRIRAHSPLTVIGITGSAGKTTTKDLLAGVLSQLGDTVAPVGSYNGEVGVPLTVFRAVETTRHLIIEMGATKMGQISYLAGIVKPDIGVVLCVGSAHAGEFGSIDNIATAKGELVEALPAGGTAILNFDDSRVRAMASRAGAPVTFFSSAETGGAAHTGGAGVVNALNVRTTGGHPEFDLVFPGSGESHPVSSKLLGLHHVANLLAAAAAAHAAGAAPADIASALSAQGPASRYRMERTDRPDGVTIINDAYNANPESMRAALRTLAELGAGGTRRTWAVLGEMLELGSDSVLEHDAVGRVAVRLNISRLIVVGTPARSMHVGAVMEGSWGDESMFVPDADAAHQLLLRELAPGDIVLVKSSNGAGLRFLGDLLAADRIALPSGKAETAGGAVTEIDQSTVQGTVQSNVQKNPGERTPQP</sequence>
<dbReference type="InterPro" id="IPR013221">
    <property type="entry name" value="Mur_ligase_cen"/>
</dbReference>
<evidence type="ECO:0000256" key="1">
    <source>
        <dbReference type="ARBA" id="ARBA00022490"/>
    </source>
</evidence>
<evidence type="ECO:0000256" key="7">
    <source>
        <dbReference type="ARBA" id="ARBA00022984"/>
    </source>
</evidence>
<evidence type="ECO:0000256" key="12">
    <source>
        <dbReference type="SAM" id="MobiDB-lite"/>
    </source>
</evidence>
<feature type="region of interest" description="Disordered" evidence="12">
    <location>
        <begin position="489"/>
        <end position="523"/>
    </location>
</feature>
<keyword evidence="3 10" id="KW-0132">Cell division</keyword>
<dbReference type="Pfam" id="PF08245">
    <property type="entry name" value="Mur_ligase_M"/>
    <property type="match status" value="1"/>
</dbReference>
<evidence type="ECO:0000256" key="11">
    <source>
        <dbReference type="RuleBase" id="RU004136"/>
    </source>
</evidence>
<dbReference type="InterPro" id="IPR036565">
    <property type="entry name" value="Mur-like_cat_sf"/>
</dbReference>
<dbReference type="RefSeq" id="WP_165181220.1">
    <property type="nucleotide sequence ID" value="NZ_JAAKZI010000008.1"/>
</dbReference>
<dbReference type="Pfam" id="PF02875">
    <property type="entry name" value="Mur_ligase_C"/>
    <property type="match status" value="1"/>
</dbReference>
<dbReference type="GO" id="GO:0016874">
    <property type="term" value="F:ligase activity"/>
    <property type="evidence" value="ECO:0007669"/>
    <property type="project" value="UniProtKB-KW"/>
</dbReference>
<dbReference type="Pfam" id="PF01225">
    <property type="entry name" value="Mur_ligase"/>
    <property type="match status" value="1"/>
</dbReference>
<organism evidence="16 17">
    <name type="scientific">Arthrobacter silviterrae</name>
    <dbReference type="NCBI Taxonomy" id="2026658"/>
    <lineage>
        <taxon>Bacteria</taxon>
        <taxon>Bacillati</taxon>
        <taxon>Actinomycetota</taxon>
        <taxon>Actinomycetes</taxon>
        <taxon>Micrococcales</taxon>
        <taxon>Micrococcaceae</taxon>
        <taxon>Arthrobacter</taxon>
    </lineage>
</organism>
<dbReference type="InterPro" id="IPR051046">
    <property type="entry name" value="MurCDEF_CellWall_CoF430Synth"/>
</dbReference>
<dbReference type="Proteomes" id="UP000479226">
    <property type="component" value="Unassembled WGS sequence"/>
</dbReference>
<dbReference type="SUPFAM" id="SSF53623">
    <property type="entry name" value="MurD-like peptide ligases, catalytic domain"/>
    <property type="match status" value="1"/>
</dbReference>
<feature type="domain" description="Mur ligase C-terminal" evidence="14">
    <location>
        <begin position="338"/>
        <end position="465"/>
    </location>
</feature>